<dbReference type="Pfam" id="PF07969">
    <property type="entry name" value="Amidohydro_3"/>
    <property type="match status" value="1"/>
</dbReference>
<name>A0A291N0H8_SPHYA</name>
<dbReference type="InterPro" id="IPR011059">
    <property type="entry name" value="Metal-dep_hydrolase_composite"/>
</dbReference>
<dbReference type="AlphaFoldDB" id="A0A291N0H8"/>
<dbReference type="PANTHER" id="PTHR11647:SF1">
    <property type="entry name" value="COLLAPSIN RESPONSE MEDIATOR PROTEIN"/>
    <property type="match status" value="1"/>
</dbReference>
<dbReference type="CDD" id="cd01297">
    <property type="entry name" value="D-aminoacylase"/>
    <property type="match status" value="1"/>
</dbReference>
<evidence type="ECO:0000313" key="3">
    <source>
        <dbReference type="Proteomes" id="UP000219422"/>
    </source>
</evidence>
<dbReference type="EMBL" id="CP023741">
    <property type="protein sequence ID" value="ATI80670.1"/>
    <property type="molecule type" value="Genomic_DNA"/>
</dbReference>
<dbReference type="InterPro" id="IPR032466">
    <property type="entry name" value="Metal_Hydrolase"/>
</dbReference>
<dbReference type="InterPro" id="IPR050378">
    <property type="entry name" value="Metallo-dep_Hydrolases_sf"/>
</dbReference>
<dbReference type="SUPFAM" id="SSF51556">
    <property type="entry name" value="Metallo-dependent hydrolases"/>
    <property type="match status" value="1"/>
</dbReference>
<proteinExistence type="predicted"/>
<dbReference type="RefSeq" id="WP_097383795.1">
    <property type="nucleotide sequence ID" value="NZ_CP023741.1"/>
</dbReference>
<keyword evidence="2" id="KW-0378">Hydrolase</keyword>
<protein>
    <submittedName>
        <fullName evidence="2">Amidohydrolase</fullName>
    </submittedName>
</protein>
<dbReference type="GeneID" id="57777583"/>
<evidence type="ECO:0000313" key="2">
    <source>
        <dbReference type="EMBL" id="ATI80670.1"/>
    </source>
</evidence>
<gene>
    <name evidence="2" type="ORF">A6768_12165</name>
</gene>
<accession>A0A291N0H8</accession>
<dbReference type="GO" id="GO:0005829">
    <property type="term" value="C:cytosol"/>
    <property type="evidence" value="ECO:0007669"/>
    <property type="project" value="TreeGrafter"/>
</dbReference>
<sequence>MSNQHDLVIRGGTVVDGTGAAPFVADVAVRDGVIVEIGSVDGKGREEIDATGLTVTPGFVDVHTHYDGQITWESQMAPSSDHGVTTVVMGNCGVGFAPVRAGDHHLMIKLMEGVEDIPEVVMAEGVPFNWSSFPEYLDALDKRQADVDFAAQIPHSPLRVYVMGKRGADLEPPTLEDLVAMRNCVSEAVRAGALGVASSRNLFHRFRSGALAPSVTTELDEVLALAEGLKDAGTGVFQCNPNLDNDAETEMAVFRAIAQQSGRPVTFSLIATPTRPENWDAYVAGIKQASADGLTIRGQFMPRPMGVLYGLDLSFNPFSLNPSFRPLAKLPLDEKVARMRDPELRARLLSEQPEDPNPAFVGLIKSITALYRMSRVADYNYAPQDSLQAQAERTGVTANELIYDALLEDDGRAILCSYSSDVQEYLGKTRDMIGQDNMIVALGDGGAHYGMICDAAYTTYMLTGRLEGEGLDLTTIIKSLTSQPAQSVGLQDRGVVGIGYKADLNIIDIANMELYRPQVTANLPAGGKRLSQKSKGYLATIVSGAITYRNGVSTGVLPGRLIRGVKSAPAAPAEAARQLA</sequence>
<dbReference type="Gene3D" id="3.20.20.140">
    <property type="entry name" value="Metal-dependent hydrolases"/>
    <property type="match status" value="1"/>
</dbReference>
<reference evidence="2 3" key="1">
    <citation type="submission" date="2017-10" db="EMBL/GenBank/DDBJ databases">
        <title>Sphingobium yanoikuyae S72.</title>
        <authorList>
            <person name="Sanchez E."/>
            <person name="Bustos P."/>
            <person name="Mendoza P."/>
            <person name="Guo X."/>
            <person name="Mendoza A."/>
        </authorList>
    </citation>
    <scope>NUCLEOTIDE SEQUENCE [LARGE SCALE GENOMIC DNA]</scope>
    <source>
        <strain evidence="2 3">S72</strain>
    </source>
</reference>
<feature type="domain" description="Amidohydrolase 3" evidence="1">
    <location>
        <begin position="46"/>
        <end position="548"/>
    </location>
</feature>
<evidence type="ECO:0000259" key="1">
    <source>
        <dbReference type="Pfam" id="PF07969"/>
    </source>
</evidence>
<organism evidence="2 3">
    <name type="scientific">Sphingobium yanoikuyae</name>
    <name type="common">Sphingomonas yanoikuyae</name>
    <dbReference type="NCBI Taxonomy" id="13690"/>
    <lineage>
        <taxon>Bacteria</taxon>
        <taxon>Pseudomonadati</taxon>
        <taxon>Pseudomonadota</taxon>
        <taxon>Alphaproteobacteria</taxon>
        <taxon>Sphingomonadales</taxon>
        <taxon>Sphingomonadaceae</taxon>
        <taxon>Sphingobium</taxon>
    </lineage>
</organism>
<dbReference type="PANTHER" id="PTHR11647">
    <property type="entry name" value="HYDRANTOINASE/DIHYDROPYRIMIDINASE FAMILY MEMBER"/>
    <property type="match status" value="1"/>
</dbReference>
<dbReference type="GO" id="GO:0016812">
    <property type="term" value="F:hydrolase activity, acting on carbon-nitrogen (but not peptide) bonds, in cyclic amides"/>
    <property type="evidence" value="ECO:0007669"/>
    <property type="project" value="TreeGrafter"/>
</dbReference>
<dbReference type="KEGG" id="sya:A6768_12165"/>
<dbReference type="SUPFAM" id="SSF51338">
    <property type="entry name" value="Composite domain of metallo-dependent hydrolases"/>
    <property type="match status" value="1"/>
</dbReference>
<dbReference type="Proteomes" id="UP000219422">
    <property type="component" value="Chromosome"/>
</dbReference>
<dbReference type="InterPro" id="IPR013108">
    <property type="entry name" value="Amidohydro_3"/>
</dbReference>